<dbReference type="SUPFAM" id="SSF53448">
    <property type="entry name" value="Nucleotide-diphospho-sugar transferases"/>
    <property type="match status" value="1"/>
</dbReference>
<name>A0A1J5SQS4_9ZZZZ</name>
<feature type="coiled-coil region" evidence="1">
    <location>
        <begin position="304"/>
        <end position="331"/>
    </location>
</feature>
<proteinExistence type="predicted"/>
<dbReference type="AlphaFoldDB" id="A0A1J5SQS4"/>
<sequence>MSGLSTPLLFIVFNRPETTARVFAAIRQARPARLYVAADGARPDRDGEAALVERTREVATRVDWPCEVRTLLREQNLGCGRAVSSAITWFFDQEEAGIILEDDCLPHPDFFPFCEGMLARHRDNERVLSVSGNHFLPHALHLAQPYYFSKYVQIWGWATWRRAWRGFDLGLGQRDDAGWMELLDRSHPIKAEADYWKHIYRALRAGLIDTWDFQLMFDGWHRGGLHAAPSRNLISNIGYGPDATHTNFDGTLAELPVEPLVLDDTEVPVEANPEVDNLIFYVRFLESMHQTWWAEQVLDPAGKLENARADAAHLRRELAQLRSQASVHERQNRLLGEKLATLQARLDAIPSWLSRFARNR</sequence>
<accession>A0A1J5SQS4</accession>
<gene>
    <name evidence="2" type="ORF">GALL_115950</name>
</gene>
<keyword evidence="1" id="KW-0175">Coiled coil</keyword>
<dbReference type="Gene3D" id="3.90.550.10">
    <property type="entry name" value="Spore Coat Polysaccharide Biosynthesis Protein SpsA, Chain A"/>
    <property type="match status" value="1"/>
</dbReference>
<dbReference type="CDD" id="cd00761">
    <property type="entry name" value="Glyco_tranf_GTA_type"/>
    <property type="match status" value="1"/>
</dbReference>
<evidence type="ECO:0008006" key="3">
    <source>
        <dbReference type="Google" id="ProtNLM"/>
    </source>
</evidence>
<evidence type="ECO:0000313" key="2">
    <source>
        <dbReference type="EMBL" id="OIR06405.1"/>
    </source>
</evidence>
<protein>
    <recommendedName>
        <fullName evidence="3">Methyltransferase FkbM</fullName>
    </recommendedName>
</protein>
<dbReference type="InterPro" id="IPR029044">
    <property type="entry name" value="Nucleotide-diphossugar_trans"/>
</dbReference>
<organism evidence="2">
    <name type="scientific">mine drainage metagenome</name>
    <dbReference type="NCBI Taxonomy" id="410659"/>
    <lineage>
        <taxon>unclassified sequences</taxon>
        <taxon>metagenomes</taxon>
        <taxon>ecological metagenomes</taxon>
    </lineage>
</organism>
<evidence type="ECO:0000256" key="1">
    <source>
        <dbReference type="SAM" id="Coils"/>
    </source>
</evidence>
<dbReference type="EMBL" id="MLJW01000044">
    <property type="protein sequence ID" value="OIR06405.1"/>
    <property type="molecule type" value="Genomic_DNA"/>
</dbReference>
<reference evidence="2" key="1">
    <citation type="submission" date="2016-10" db="EMBL/GenBank/DDBJ databases">
        <title>Sequence of Gallionella enrichment culture.</title>
        <authorList>
            <person name="Poehlein A."/>
            <person name="Muehling M."/>
            <person name="Daniel R."/>
        </authorList>
    </citation>
    <scope>NUCLEOTIDE SEQUENCE</scope>
</reference>
<comment type="caution">
    <text evidence="2">The sequence shown here is derived from an EMBL/GenBank/DDBJ whole genome shotgun (WGS) entry which is preliminary data.</text>
</comment>